<reference evidence="2" key="1">
    <citation type="submission" date="2023-04" db="EMBL/GenBank/DDBJ databases">
        <title>Phytophthora fragariaefolia NBRC 109709.</title>
        <authorList>
            <person name="Ichikawa N."/>
            <person name="Sato H."/>
            <person name="Tonouchi N."/>
        </authorList>
    </citation>
    <scope>NUCLEOTIDE SEQUENCE</scope>
    <source>
        <strain evidence="2">NBRC 109709</strain>
    </source>
</reference>
<keyword evidence="3" id="KW-1185">Reference proteome</keyword>
<name>A0A9W6XQZ6_9STRA</name>
<sequence>MGRKLWTDSEVHLLLDYLEQDLAAYTAGVKERFYANAKLHLEAADYTKSASQIKTKLGELESSYKAYKLKLSKSGFGLKESDPVTLYASC</sequence>
<dbReference type="Pfam" id="PF13837">
    <property type="entry name" value="Myb_DNA-bind_4"/>
    <property type="match status" value="1"/>
</dbReference>
<gene>
    <name evidence="2" type="ORF">Pfra01_001509500</name>
</gene>
<evidence type="ECO:0000313" key="2">
    <source>
        <dbReference type="EMBL" id="GMF43948.1"/>
    </source>
</evidence>
<proteinExistence type="predicted"/>
<accession>A0A9W6XQZ6</accession>
<dbReference type="OrthoDB" id="124112at2759"/>
<feature type="domain" description="Myb/SANT-like DNA-binding" evidence="1">
    <location>
        <begin position="4"/>
        <end position="75"/>
    </location>
</feature>
<dbReference type="EMBL" id="BSXT01001609">
    <property type="protein sequence ID" value="GMF43948.1"/>
    <property type="molecule type" value="Genomic_DNA"/>
</dbReference>
<evidence type="ECO:0000313" key="3">
    <source>
        <dbReference type="Proteomes" id="UP001165121"/>
    </source>
</evidence>
<evidence type="ECO:0000259" key="1">
    <source>
        <dbReference type="Pfam" id="PF13837"/>
    </source>
</evidence>
<organism evidence="2 3">
    <name type="scientific">Phytophthora fragariaefolia</name>
    <dbReference type="NCBI Taxonomy" id="1490495"/>
    <lineage>
        <taxon>Eukaryota</taxon>
        <taxon>Sar</taxon>
        <taxon>Stramenopiles</taxon>
        <taxon>Oomycota</taxon>
        <taxon>Peronosporomycetes</taxon>
        <taxon>Peronosporales</taxon>
        <taxon>Peronosporaceae</taxon>
        <taxon>Phytophthora</taxon>
    </lineage>
</organism>
<dbReference type="InterPro" id="IPR044822">
    <property type="entry name" value="Myb_DNA-bind_4"/>
</dbReference>
<protein>
    <submittedName>
        <fullName evidence="2">Unnamed protein product</fullName>
    </submittedName>
</protein>
<comment type="caution">
    <text evidence="2">The sequence shown here is derived from an EMBL/GenBank/DDBJ whole genome shotgun (WGS) entry which is preliminary data.</text>
</comment>
<dbReference type="AlphaFoldDB" id="A0A9W6XQZ6"/>
<dbReference type="Proteomes" id="UP001165121">
    <property type="component" value="Unassembled WGS sequence"/>
</dbReference>